<evidence type="ECO:0000256" key="3">
    <source>
        <dbReference type="ARBA" id="ARBA00022989"/>
    </source>
</evidence>
<comment type="subcellular location">
    <subcellularLocation>
        <location evidence="1">Membrane</location>
        <topology evidence="1">Multi-pass membrane protein</topology>
    </subcellularLocation>
</comment>
<dbReference type="RefSeq" id="WP_320287281.1">
    <property type="nucleotide sequence ID" value="NZ_JAVIIW010000009.1"/>
</dbReference>
<evidence type="ECO:0000256" key="2">
    <source>
        <dbReference type="ARBA" id="ARBA00022692"/>
    </source>
</evidence>
<proteinExistence type="predicted"/>
<dbReference type="Gene3D" id="1.20.1510.10">
    <property type="entry name" value="Cation efflux protein transmembrane domain"/>
    <property type="match status" value="1"/>
</dbReference>
<sequence>MADGVWRGEECSREERSARPAILLGQEAGDPFVDTGVTIVTYFAVRAAHKPADAEHQYGHGKLESLAALAEMVVLFIVATLVLVEASRRIAEGGGASCASTNCGFGQAAQRSLGSWKSLSGMSIGLDIELDGSMSC</sequence>
<organism evidence="6 7">
    <name type="scientific">Mesorhizobium album</name>
    <dbReference type="NCBI Taxonomy" id="3072314"/>
    <lineage>
        <taxon>Bacteria</taxon>
        <taxon>Pseudomonadati</taxon>
        <taxon>Pseudomonadota</taxon>
        <taxon>Alphaproteobacteria</taxon>
        <taxon>Hyphomicrobiales</taxon>
        <taxon>Phyllobacteriaceae</taxon>
        <taxon>Mesorhizobium</taxon>
    </lineage>
</organism>
<dbReference type="InterPro" id="IPR058533">
    <property type="entry name" value="Cation_efflux_TM"/>
</dbReference>
<accession>A0ABU4XW46</accession>
<feature type="domain" description="Cation efflux protein transmembrane" evidence="5">
    <location>
        <begin position="31"/>
        <end position="91"/>
    </location>
</feature>
<evidence type="ECO:0000313" key="7">
    <source>
        <dbReference type="Proteomes" id="UP001287059"/>
    </source>
</evidence>
<evidence type="ECO:0000313" key="6">
    <source>
        <dbReference type="EMBL" id="MDX8478919.1"/>
    </source>
</evidence>
<evidence type="ECO:0000256" key="4">
    <source>
        <dbReference type="ARBA" id="ARBA00023136"/>
    </source>
</evidence>
<dbReference type="EMBL" id="JAVIIW010000009">
    <property type="protein sequence ID" value="MDX8478919.1"/>
    <property type="molecule type" value="Genomic_DNA"/>
</dbReference>
<evidence type="ECO:0000256" key="1">
    <source>
        <dbReference type="ARBA" id="ARBA00004141"/>
    </source>
</evidence>
<dbReference type="Pfam" id="PF01545">
    <property type="entry name" value="Cation_efflux"/>
    <property type="match status" value="1"/>
</dbReference>
<keyword evidence="3" id="KW-1133">Transmembrane helix</keyword>
<protein>
    <submittedName>
        <fullName evidence="6">Cation transporter</fullName>
    </submittedName>
</protein>
<reference evidence="6 7" key="1">
    <citation type="submission" date="2023-08" db="EMBL/GenBank/DDBJ databases">
        <title>Implementing the SeqCode for naming new Mesorhizobium species isolated from Vachellia karroo root nodules.</title>
        <authorList>
            <person name="Van Lill M."/>
        </authorList>
    </citation>
    <scope>NUCLEOTIDE SEQUENCE [LARGE SCALE GENOMIC DNA]</scope>
    <source>
        <strain evidence="6 7">VK24D</strain>
    </source>
</reference>
<comment type="caution">
    <text evidence="6">The sequence shown here is derived from an EMBL/GenBank/DDBJ whole genome shotgun (WGS) entry which is preliminary data.</text>
</comment>
<dbReference type="InterPro" id="IPR027469">
    <property type="entry name" value="Cation_efflux_TMD_sf"/>
</dbReference>
<evidence type="ECO:0000259" key="5">
    <source>
        <dbReference type="Pfam" id="PF01545"/>
    </source>
</evidence>
<keyword evidence="7" id="KW-1185">Reference proteome</keyword>
<name>A0ABU4XW46_9HYPH</name>
<dbReference type="SUPFAM" id="SSF161111">
    <property type="entry name" value="Cation efflux protein transmembrane domain-like"/>
    <property type="match status" value="1"/>
</dbReference>
<keyword evidence="2" id="KW-0812">Transmembrane</keyword>
<keyword evidence="4" id="KW-0472">Membrane</keyword>
<gene>
    <name evidence="6" type="ORF">RFN28_10565</name>
</gene>
<dbReference type="Proteomes" id="UP001287059">
    <property type="component" value="Unassembled WGS sequence"/>
</dbReference>